<dbReference type="SMART" id="SM00661">
    <property type="entry name" value="RPOL9"/>
    <property type="match status" value="1"/>
</dbReference>
<dbReference type="Pfam" id="PF16065">
    <property type="entry name" value="DUF4807"/>
    <property type="match status" value="1"/>
</dbReference>
<dbReference type="EMBL" id="HG994583">
    <property type="protein sequence ID" value="CAF2911587.1"/>
    <property type="molecule type" value="Genomic_DNA"/>
</dbReference>
<reference evidence="6" key="1">
    <citation type="submission" date="2021-02" db="EMBL/GenBank/DDBJ databases">
        <authorList>
            <person name="Bekaert M."/>
        </authorList>
    </citation>
    <scope>NUCLEOTIDE SEQUENCE</scope>
    <source>
        <strain evidence="6">IoA-00</strain>
    </source>
</reference>
<dbReference type="OrthoDB" id="3648309at2759"/>
<protein>
    <recommendedName>
        <fullName evidence="1">Threonylcarbamoyl-AMP synthase</fullName>
    </recommendedName>
</protein>
<dbReference type="GO" id="GO:0008270">
    <property type="term" value="F:zinc ion binding"/>
    <property type="evidence" value="ECO:0007669"/>
    <property type="project" value="UniProtKB-KW"/>
</dbReference>
<dbReference type="PANTHER" id="PTHR36693:SF1">
    <property type="entry name" value="GH02722P"/>
    <property type="match status" value="1"/>
</dbReference>
<dbReference type="Gene3D" id="3.90.870.10">
    <property type="entry name" value="DHBP synthase"/>
    <property type="match status" value="1"/>
</dbReference>
<dbReference type="Pfam" id="PF01300">
    <property type="entry name" value="Sua5_yciO_yrdC"/>
    <property type="match status" value="1"/>
</dbReference>
<evidence type="ECO:0000313" key="7">
    <source>
        <dbReference type="Proteomes" id="UP000675881"/>
    </source>
</evidence>
<feature type="domain" description="YrdC-like" evidence="5">
    <location>
        <begin position="78"/>
        <end position="279"/>
    </location>
</feature>
<organism evidence="6 7">
    <name type="scientific">Lepeophtheirus salmonis</name>
    <name type="common">Salmon louse</name>
    <name type="synonym">Caligus salmonis</name>
    <dbReference type="NCBI Taxonomy" id="72036"/>
    <lineage>
        <taxon>Eukaryota</taxon>
        <taxon>Metazoa</taxon>
        <taxon>Ecdysozoa</taxon>
        <taxon>Arthropoda</taxon>
        <taxon>Crustacea</taxon>
        <taxon>Multicrustacea</taxon>
        <taxon>Hexanauplia</taxon>
        <taxon>Copepoda</taxon>
        <taxon>Siphonostomatoida</taxon>
        <taxon>Caligidae</taxon>
        <taxon>Lepeophtheirus</taxon>
    </lineage>
</organism>
<keyword evidence="4" id="KW-0862">Zinc</keyword>
<keyword evidence="7" id="KW-1185">Reference proteome</keyword>
<evidence type="ECO:0000256" key="1">
    <source>
        <dbReference type="ARBA" id="ARBA00015492"/>
    </source>
</evidence>
<dbReference type="GO" id="GO:0003725">
    <property type="term" value="F:double-stranded RNA binding"/>
    <property type="evidence" value="ECO:0007669"/>
    <property type="project" value="InterPro"/>
</dbReference>
<dbReference type="PROSITE" id="PS51163">
    <property type="entry name" value="YRDC"/>
    <property type="match status" value="1"/>
</dbReference>
<evidence type="ECO:0000256" key="2">
    <source>
        <dbReference type="ARBA" id="ARBA00022723"/>
    </source>
</evidence>
<dbReference type="InterPro" id="IPR017945">
    <property type="entry name" value="DHBP_synth_RibB-like_a/b_dom"/>
</dbReference>
<dbReference type="InterPro" id="IPR001222">
    <property type="entry name" value="Znf_TFIIS"/>
</dbReference>
<keyword evidence="3" id="KW-0863">Zinc-finger</keyword>
<dbReference type="AlphaFoldDB" id="A0A7R8CRY0"/>
<evidence type="ECO:0000259" key="5">
    <source>
        <dbReference type="PROSITE" id="PS51163"/>
    </source>
</evidence>
<evidence type="ECO:0000256" key="4">
    <source>
        <dbReference type="ARBA" id="ARBA00022833"/>
    </source>
</evidence>
<keyword evidence="2" id="KW-0479">Metal-binding</keyword>
<dbReference type="GO" id="GO:0006351">
    <property type="term" value="P:DNA-templated transcription"/>
    <property type="evidence" value="ECO:0007669"/>
    <property type="project" value="InterPro"/>
</dbReference>
<accession>A0A7R8CRY0</accession>
<dbReference type="Gene3D" id="2.20.25.10">
    <property type="match status" value="1"/>
</dbReference>
<dbReference type="SUPFAM" id="SSF55821">
    <property type="entry name" value="YrdC/RibB"/>
    <property type="match status" value="1"/>
</dbReference>
<dbReference type="Pfam" id="PF01096">
    <property type="entry name" value="Zn_ribbon_TFIIS"/>
    <property type="match status" value="1"/>
</dbReference>
<gene>
    <name evidence="6" type="ORF">LSAA_9178</name>
</gene>
<dbReference type="InterPro" id="IPR006070">
    <property type="entry name" value="Sua5-like_dom"/>
</dbReference>
<dbReference type="Pfam" id="PF02150">
    <property type="entry name" value="Zn_ribbon_RPB9"/>
    <property type="match status" value="1"/>
</dbReference>
<proteinExistence type="predicted"/>
<evidence type="ECO:0000313" key="6">
    <source>
        <dbReference type="EMBL" id="CAF2911587.1"/>
    </source>
</evidence>
<evidence type="ECO:0000256" key="3">
    <source>
        <dbReference type="ARBA" id="ARBA00022771"/>
    </source>
</evidence>
<dbReference type="SUPFAM" id="SSF57783">
    <property type="entry name" value="Zinc beta-ribbon"/>
    <property type="match status" value="1"/>
</dbReference>
<dbReference type="InterPro" id="IPR032072">
    <property type="entry name" value="DUF4807"/>
</dbReference>
<sequence length="437" mass="49281">MLMFCPNCGNILGVVEGVTDSCMRFACETCPYKRNVVSRLSDRVYPKLKEVDDVLGGSAAWENVDSTEETCPNCDHHRAYFMQIQTQNKEESGHENIHHIQLLHLRHPLSKTKLSSTVSHSDGCGSASTGTSHCSSYRYNLRVGCLSEIQDIYTWAHVTVPKELLEQLLPGPVTLIFKRQEKLNPEFNPLTQLVGVRIPNHPFVREVCRATGEPIALTSANKSSSPSSLTVEEFEDLLPHLGAVFREKDSIPDPSRAGSTIVELCELRKFKNLLFVNMNQDITYPIACREEVSYASYRLTAGVLHRAIDMEHALYWLSSLGGAFSNLGEHSSNWAVRAGENALQQMKLVSLLEDPSLVSKCQLYLALSLIQRNELCKARQILLSVYNFWKKSKSPDLKILTMTRGIWSKLQYSWKLSKERKQINSLSIKCITLNFVD</sequence>
<name>A0A7R8CRY0_LEPSM</name>
<dbReference type="Proteomes" id="UP000675881">
    <property type="component" value="Chromosome 4"/>
</dbReference>
<dbReference type="InterPro" id="IPR001529">
    <property type="entry name" value="Zn_ribbon_RPB9"/>
</dbReference>
<dbReference type="PANTHER" id="PTHR36693">
    <property type="entry name" value="GH02722P"/>
    <property type="match status" value="1"/>
</dbReference>